<dbReference type="Gene3D" id="2.30.29.30">
    <property type="entry name" value="Pleckstrin-homology domain (PH domain)/Phosphotyrosine-binding domain (PTB)"/>
    <property type="match status" value="1"/>
</dbReference>
<feature type="non-terminal residue" evidence="1">
    <location>
        <position position="1"/>
    </location>
</feature>
<dbReference type="AlphaFoldDB" id="A0A8J6ABC3"/>
<gene>
    <name evidence="1" type="ORF">J0S82_008604</name>
</gene>
<sequence length="150" mass="17150">MEAVPEEKMEASLALPDWIFIFFWKEENYLAKILPRVNQLCHLFPLKLWRTKQKLAETSVNIEVMRVISGPNVYYSIRTLKEKVVGNMNLKPMANRKTQLSVWVDTSLGKVLLNLLFHPVMLCTAGKNNILIVCIPVLPVEEKNATIPSS</sequence>
<organism evidence="1 2">
    <name type="scientific">Galemys pyrenaicus</name>
    <name type="common">Iberian desman</name>
    <name type="synonym">Pyrenean desman</name>
    <dbReference type="NCBI Taxonomy" id="202257"/>
    <lineage>
        <taxon>Eukaryota</taxon>
        <taxon>Metazoa</taxon>
        <taxon>Chordata</taxon>
        <taxon>Craniata</taxon>
        <taxon>Vertebrata</taxon>
        <taxon>Euteleostomi</taxon>
        <taxon>Mammalia</taxon>
        <taxon>Eutheria</taxon>
        <taxon>Laurasiatheria</taxon>
        <taxon>Eulipotyphla</taxon>
        <taxon>Talpidae</taxon>
        <taxon>Galemys</taxon>
    </lineage>
</organism>
<accession>A0A8J6ABC3</accession>
<dbReference type="EMBL" id="JAGFMF010011712">
    <property type="protein sequence ID" value="KAG8515250.1"/>
    <property type="molecule type" value="Genomic_DNA"/>
</dbReference>
<reference evidence="1" key="1">
    <citation type="journal article" date="2021" name="Evol. Appl.">
        <title>The genome of the Pyrenean desman and the effects of bottlenecks and inbreeding on the genomic landscape of an endangered species.</title>
        <authorList>
            <person name="Escoda L."/>
            <person name="Castresana J."/>
        </authorList>
    </citation>
    <scope>NUCLEOTIDE SEQUENCE</scope>
    <source>
        <strain evidence="1">IBE-C5619</strain>
    </source>
</reference>
<keyword evidence="2" id="KW-1185">Reference proteome</keyword>
<evidence type="ECO:0000313" key="1">
    <source>
        <dbReference type="EMBL" id="KAG8515250.1"/>
    </source>
</evidence>
<comment type="caution">
    <text evidence="1">The sequence shown here is derived from an EMBL/GenBank/DDBJ whole genome shotgun (WGS) entry which is preliminary data.</text>
</comment>
<evidence type="ECO:0000313" key="2">
    <source>
        <dbReference type="Proteomes" id="UP000700334"/>
    </source>
</evidence>
<protein>
    <submittedName>
        <fullName evidence="1">Nuclear pore complex protein Nup50</fullName>
    </submittedName>
</protein>
<name>A0A8J6ABC3_GALPY</name>
<dbReference type="InterPro" id="IPR011993">
    <property type="entry name" value="PH-like_dom_sf"/>
</dbReference>
<dbReference type="OrthoDB" id="10062131at2759"/>
<proteinExistence type="predicted"/>
<dbReference type="Proteomes" id="UP000700334">
    <property type="component" value="Unassembled WGS sequence"/>
</dbReference>